<evidence type="ECO:0000256" key="1">
    <source>
        <dbReference type="SAM" id="MobiDB-lite"/>
    </source>
</evidence>
<organism evidence="2 3">
    <name type="scientific">Isoptericola hypogeus</name>
    <dbReference type="NCBI Taxonomy" id="300179"/>
    <lineage>
        <taxon>Bacteria</taxon>
        <taxon>Bacillati</taxon>
        <taxon>Actinomycetota</taxon>
        <taxon>Actinomycetes</taxon>
        <taxon>Micrococcales</taxon>
        <taxon>Promicromonosporaceae</taxon>
        <taxon>Isoptericola</taxon>
    </lineage>
</organism>
<dbReference type="Proteomes" id="UP001501138">
    <property type="component" value="Unassembled WGS sequence"/>
</dbReference>
<feature type="compositionally biased region" description="Low complexity" evidence="1">
    <location>
        <begin position="1"/>
        <end position="48"/>
    </location>
</feature>
<protein>
    <submittedName>
        <fullName evidence="2">Uncharacterized protein</fullName>
    </submittedName>
</protein>
<keyword evidence="3" id="KW-1185">Reference proteome</keyword>
<evidence type="ECO:0000313" key="3">
    <source>
        <dbReference type="Proteomes" id="UP001501138"/>
    </source>
</evidence>
<reference evidence="3" key="1">
    <citation type="journal article" date="2019" name="Int. J. Syst. Evol. Microbiol.">
        <title>The Global Catalogue of Microorganisms (GCM) 10K type strain sequencing project: providing services to taxonomists for standard genome sequencing and annotation.</title>
        <authorList>
            <consortium name="The Broad Institute Genomics Platform"/>
            <consortium name="The Broad Institute Genome Sequencing Center for Infectious Disease"/>
            <person name="Wu L."/>
            <person name="Ma J."/>
        </authorList>
    </citation>
    <scope>NUCLEOTIDE SEQUENCE [LARGE SCALE GENOMIC DNA]</scope>
    <source>
        <strain evidence="3">JCM 15589</strain>
    </source>
</reference>
<proteinExistence type="predicted"/>
<dbReference type="EMBL" id="BAAAPM010000005">
    <property type="protein sequence ID" value="GAA1730205.1"/>
    <property type="molecule type" value="Genomic_DNA"/>
</dbReference>
<sequence length="127" mass="13005">MPPSASPTATPSAKLSGSRSVDPSASAVAAAGSARWPVTPGAVAAPGPVDRRGDAGADAGWITSGETSTKRRPSALCTTPIFSTSTGIVGCRRKSTALRISSLASWQIMMRRALLRPGWERVIGTLS</sequence>
<evidence type="ECO:0000313" key="2">
    <source>
        <dbReference type="EMBL" id="GAA1730205.1"/>
    </source>
</evidence>
<gene>
    <name evidence="2" type="ORF">GCM10009809_27170</name>
</gene>
<feature type="region of interest" description="Disordered" evidence="1">
    <location>
        <begin position="1"/>
        <end position="72"/>
    </location>
</feature>
<accession>A0ABP4VNX9</accession>
<comment type="caution">
    <text evidence="2">The sequence shown here is derived from an EMBL/GenBank/DDBJ whole genome shotgun (WGS) entry which is preliminary data.</text>
</comment>
<name>A0ABP4VNX9_9MICO</name>